<evidence type="ECO:0000259" key="1">
    <source>
        <dbReference type="Pfam" id="PF08241"/>
    </source>
</evidence>
<comment type="caution">
    <text evidence="2">The sequence shown here is derived from an EMBL/GenBank/DDBJ whole genome shotgun (WGS) entry which is preliminary data.</text>
</comment>
<dbReference type="EMBL" id="JAQQKV010000002">
    <property type="protein sequence ID" value="MDC7676503.1"/>
    <property type="molecule type" value="Genomic_DNA"/>
</dbReference>
<dbReference type="Gene3D" id="3.40.50.150">
    <property type="entry name" value="Vaccinia Virus protein VP39"/>
    <property type="match status" value="1"/>
</dbReference>
<dbReference type="GO" id="GO:0008168">
    <property type="term" value="F:methyltransferase activity"/>
    <property type="evidence" value="ECO:0007669"/>
    <property type="project" value="UniProtKB-KW"/>
</dbReference>
<proteinExistence type="predicted"/>
<dbReference type="GO" id="GO:0032259">
    <property type="term" value="P:methylation"/>
    <property type="evidence" value="ECO:0007669"/>
    <property type="project" value="UniProtKB-KW"/>
</dbReference>
<dbReference type="RefSeq" id="WP_272744838.1">
    <property type="nucleotide sequence ID" value="NZ_JAQQKV010000002.1"/>
</dbReference>
<dbReference type="PANTHER" id="PTHR43861">
    <property type="entry name" value="TRANS-ACONITATE 2-METHYLTRANSFERASE-RELATED"/>
    <property type="match status" value="1"/>
</dbReference>
<dbReference type="PANTHER" id="PTHR43861:SF6">
    <property type="entry name" value="METHYLTRANSFERASE TYPE 11"/>
    <property type="match status" value="1"/>
</dbReference>
<reference evidence="2 3" key="1">
    <citation type="submission" date="2023-01" db="EMBL/GenBank/DDBJ databases">
        <title>Novel species of the genus Asticcacaulis isolated from rivers.</title>
        <authorList>
            <person name="Lu H."/>
        </authorList>
    </citation>
    <scope>NUCLEOTIDE SEQUENCE [LARGE SCALE GENOMIC DNA]</scope>
    <source>
        <strain evidence="2 3">LKC15W</strain>
    </source>
</reference>
<dbReference type="InterPro" id="IPR013216">
    <property type="entry name" value="Methyltransf_11"/>
</dbReference>
<evidence type="ECO:0000313" key="2">
    <source>
        <dbReference type="EMBL" id="MDC7676503.1"/>
    </source>
</evidence>
<dbReference type="CDD" id="cd02440">
    <property type="entry name" value="AdoMet_MTases"/>
    <property type="match status" value="1"/>
</dbReference>
<name>A0ABT5HJV8_9CAUL</name>
<protein>
    <submittedName>
        <fullName evidence="2">Class I SAM-dependent methyltransferase</fullName>
    </submittedName>
</protein>
<keyword evidence="2" id="KW-0808">Transferase</keyword>
<gene>
    <name evidence="2" type="ORF">PQU98_10200</name>
</gene>
<dbReference type="SUPFAM" id="SSF53335">
    <property type="entry name" value="S-adenosyl-L-methionine-dependent methyltransferases"/>
    <property type="match status" value="1"/>
</dbReference>
<dbReference type="Pfam" id="PF08241">
    <property type="entry name" value="Methyltransf_11"/>
    <property type="match status" value="1"/>
</dbReference>
<keyword evidence="2" id="KW-0489">Methyltransferase</keyword>
<sequence>MTKHHDMDYLHHVTGHFGLARLAGDGSHITAFASVGGIFTPVIIDARLELNCGTYTNPTLDPGSAPALTHILFLPARDLPELQRLVTMHIETHRPENVALIGTYQSPDAHLNLYGDERTVLQDHIIDLGYARHPADCAQLSDYNRLDCGPLFVAILRARSEASLQQWPVSEVRKERDLHMDMLLEGNRRADAHTIRYVFASCFVSTGDKVVDAACGMGYGVEIIRTLSDPENITGVDISDFSYRIGSALHLIHPNDRIVCSGAEQMPFIENESIDVVASFETIEHVIDCDTLLREFHRILRPGGKLVASVPNVWVDESGKDPNPDHHHIFYWQSFYNLIERTGFSVESAWSQNAGGALKEPFRLRQFGEVRVTAPPETSEWCVVCAIRK</sequence>
<accession>A0ABT5HJV8</accession>
<evidence type="ECO:0000313" key="3">
    <source>
        <dbReference type="Proteomes" id="UP001218579"/>
    </source>
</evidence>
<organism evidence="2 3">
    <name type="scientific">Asticcacaulis machinosus</name>
    <dbReference type="NCBI Taxonomy" id="2984211"/>
    <lineage>
        <taxon>Bacteria</taxon>
        <taxon>Pseudomonadati</taxon>
        <taxon>Pseudomonadota</taxon>
        <taxon>Alphaproteobacteria</taxon>
        <taxon>Caulobacterales</taxon>
        <taxon>Caulobacteraceae</taxon>
        <taxon>Asticcacaulis</taxon>
    </lineage>
</organism>
<dbReference type="Proteomes" id="UP001218579">
    <property type="component" value="Unassembled WGS sequence"/>
</dbReference>
<keyword evidence="3" id="KW-1185">Reference proteome</keyword>
<dbReference type="InterPro" id="IPR029063">
    <property type="entry name" value="SAM-dependent_MTases_sf"/>
</dbReference>
<feature type="domain" description="Methyltransferase type 11" evidence="1">
    <location>
        <begin position="211"/>
        <end position="307"/>
    </location>
</feature>